<feature type="compositionally biased region" description="Basic and acidic residues" evidence="4">
    <location>
        <begin position="11"/>
        <end position="23"/>
    </location>
</feature>
<dbReference type="GO" id="GO:0008233">
    <property type="term" value="F:peptidase activity"/>
    <property type="evidence" value="ECO:0007669"/>
    <property type="project" value="UniProtKB-KW"/>
</dbReference>
<gene>
    <name evidence="6" type="ORF">URODEC1_LOCUS107358</name>
</gene>
<evidence type="ECO:0000256" key="4">
    <source>
        <dbReference type="SAM" id="MobiDB-lite"/>
    </source>
</evidence>
<feature type="domain" description="Ubiquitin-like protease family profile" evidence="5">
    <location>
        <begin position="91"/>
        <end position="284"/>
    </location>
</feature>
<dbReference type="InterPro" id="IPR038765">
    <property type="entry name" value="Papain-like_cys_pep_sf"/>
</dbReference>
<evidence type="ECO:0000313" key="7">
    <source>
        <dbReference type="Proteomes" id="UP001497457"/>
    </source>
</evidence>
<dbReference type="InterPro" id="IPR003653">
    <property type="entry name" value="Peptidase_C48_C"/>
</dbReference>
<reference evidence="6 7" key="2">
    <citation type="submission" date="2024-10" db="EMBL/GenBank/DDBJ databases">
        <authorList>
            <person name="Ryan C."/>
        </authorList>
    </citation>
    <scope>NUCLEOTIDE SEQUENCE [LARGE SCALE GENOMIC DNA]</scope>
</reference>
<dbReference type="Proteomes" id="UP001497457">
    <property type="component" value="Chromosome 7b"/>
</dbReference>
<sequence length="336" mass="39202">MEVPLRRSTRLNKDDKGEAEHDAQPEMLDLGVDLIMRAPKRSRFLSPFESQMFRRPSPDIEKATTVRDIIVSGVGTCRLQTRRLMAVKEEFRCSQFDFCSAFRSHICDSFQDAKDCYSTFVDYFAQCLRRDDIDKRPTAAGYRVILPGSLSDTFLFEQYKAGKYVPRTALIHFSDRFDKKDILHAKLILLPVHHKGHWTVYCVNLVHEQIDILDSSPWPTEKQQKEYHTDIAERIRSRLNNALHQYTHGKFTDFSKWGFAFVPVPKQALPNDGGFFSMMFLEHYDGKKRKMDINIDPLLGSQIRAQILYYMLFHKINRERPLPHEIEHLAPPPEPP</sequence>
<dbReference type="GO" id="GO:0006508">
    <property type="term" value="P:proteolysis"/>
    <property type="evidence" value="ECO:0007669"/>
    <property type="project" value="UniProtKB-KW"/>
</dbReference>
<accession>A0ABC9FP95</accession>
<dbReference type="Pfam" id="PF02902">
    <property type="entry name" value="Peptidase_C48"/>
    <property type="match status" value="1"/>
</dbReference>
<proteinExistence type="inferred from homology"/>
<keyword evidence="2" id="KW-0645">Protease</keyword>
<organism evidence="6 7">
    <name type="scientific">Urochloa decumbens</name>
    <dbReference type="NCBI Taxonomy" id="240449"/>
    <lineage>
        <taxon>Eukaryota</taxon>
        <taxon>Viridiplantae</taxon>
        <taxon>Streptophyta</taxon>
        <taxon>Embryophyta</taxon>
        <taxon>Tracheophyta</taxon>
        <taxon>Spermatophyta</taxon>
        <taxon>Magnoliopsida</taxon>
        <taxon>Liliopsida</taxon>
        <taxon>Poales</taxon>
        <taxon>Poaceae</taxon>
        <taxon>PACMAD clade</taxon>
        <taxon>Panicoideae</taxon>
        <taxon>Panicodae</taxon>
        <taxon>Paniceae</taxon>
        <taxon>Melinidinae</taxon>
        <taxon>Urochloa</taxon>
    </lineage>
</organism>
<dbReference type="AlphaFoldDB" id="A0ABC9FP95"/>
<feature type="region of interest" description="Disordered" evidence="4">
    <location>
        <begin position="1"/>
        <end position="23"/>
    </location>
</feature>
<dbReference type="SUPFAM" id="SSF54001">
    <property type="entry name" value="Cysteine proteinases"/>
    <property type="match status" value="1"/>
</dbReference>
<dbReference type="EMBL" id="OZ075117">
    <property type="protein sequence ID" value="CAL5078916.1"/>
    <property type="molecule type" value="Genomic_DNA"/>
</dbReference>
<evidence type="ECO:0000259" key="5">
    <source>
        <dbReference type="PROSITE" id="PS50600"/>
    </source>
</evidence>
<keyword evidence="7" id="KW-1185">Reference proteome</keyword>
<reference evidence="7" key="1">
    <citation type="submission" date="2024-06" db="EMBL/GenBank/DDBJ databases">
        <authorList>
            <person name="Ryan C."/>
        </authorList>
    </citation>
    <scope>NUCLEOTIDE SEQUENCE [LARGE SCALE GENOMIC DNA]</scope>
</reference>
<dbReference type="PROSITE" id="PS50600">
    <property type="entry name" value="ULP_PROTEASE"/>
    <property type="match status" value="1"/>
</dbReference>
<comment type="similarity">
    <text evidence="1">Belongs to the peptidase C48 family.</text>
</comment>
<protein>
    <recommendedName>
        <fullName evidence="5">Ubiquitin-like protease family profile domain-containing protein</fullName>
    </recommendedName>
</protein>
<dbReference type="Gene3D" id="3.40.395.10">
    <property type="entry name" value="Adenoviral Proteinase, Chain A"/>
    <property type="match status" value="1"/>
</dbReference>
<evidence type="ECO:0000256" key="2">
    <source>
        <dbReference type="ARBA" id="ARBA00022670"/>
    </source>
</evidence>
<evidence type="ECO:0000256" key="3">
    <source>
        <dbReference type="ARBA" id="ARBA00022801"/>
    </source>
</evidence>
<keyword evidence="3" id="KW-0378">Hydrolase</keyword>
<name>A0ABC9FP95_9POAL</name>
<evidence type="ECO:0000256" key="1">
    <source>
        <dbReference type="ARBA" id="ARBA00005234"/>
    </source>
</evidence>
<evidence type="ECO:0000313" key="6">
    <source>
        <dbReference type="EMBL" id="CAL5078916.1"/>
    </source>
</evidence>